<sequence length="57" mass="6517">MKLFFFRRLWILASIYLRIYSLRLPFYPFAEPFKSSGLSGVNMSGGAMFGLGEFSVV</sequence>
<dbReference type="AlphaFoldDB" id="A0A0A9BIZ0"/>
<protein>
    <submittedName>
        <fullName evidence="1">Uncharacterized protein</fullName>
    </submittedName>
</protein>
<reference evidence="1" key="1">
    <citation type="submission" date="2014-09" db="EMBL/GenBank/DDBJ databases">
        <authorList>
            <person name="Magalhaes I.L.F."/>
            <person name="Oliveira U."/>
            <person name="Santos F.R."/>
            <person name="Vidigal T.H.D.A."/>
            <person name="Brescovit A.D."/>
            <person name="Santos A.J."/>
        </authorList>
    </citation>
    <scope>NUCLEOTIDE SEQUENCE</scope>
    <source>
        <tissue evidence="1">Shoot tissue taken approximately 20 cm above the soil surface</tissue>
    </source>
</reference>
<dbReference type="EMBL" id="GBRH01238638">
    <property type="protein sequence ID" value="JAD59257.1"/>
    <property type="molecule type" value="Transcribed_RNA"/>
</dbReference>
<name>A0A0A9BIZ0_ARUDO</name>
<accession>A0A0A9BIZ0</accession>
<reference evidence="1" key="2">
    <citation type="journal article" date="2015" name="Data Brief">
        <title>Shoot transcriptome of the giant reed, Arundo donax.</title>
        <authorList>
            <person name="Barrero R.A."/>
            <person name="Guerrero F.D."/>
            <person name="Moolhuijzen P."/>
            <person name="Goolsby J.A."/>
            <person name="Tidwell J."/>
            <person name="Bellgard S.E."/>
            <person name="Bellgard M.I."/>
        </authorList>
    </citation>
    <scope>NUCLEOTIDE SEQUENCE</scope>
    <source>
        <tissue evidence="1">Shoot tissue taken approximately 20 cm above the soil surface</tissue>
    </source>
</reference>
<organism evidence="1">
    <name type="scientific">Arundo donax</name>
    <name type="common">Giant reed</name>
    <name type="synonym">Donax arundinaceus</name>
    <dbReference type="NCBI Taxonomy" id="35708"/>
    <lineage>
        <taxon>Eukaryota</taxon>
        <taxon>Viridiplantae</taxon>
        <taxon>Streptophyta</taxon>
        <taxon>Embryophyta</taxon>
        <taxon>Tracheophyta</taxon>
        <taxon>Spermatophyta</taxon>
        <taxon>Magnoliopsida</taxon>
        <taxon>Liliopsida</taxon>
        <taxon>Poales</taxon>
        <taxon>Poaceae</taxon>
        <taxon>PACMAD clade</taxon>
        <taxon>Arundinoideae</taxon>
        <taxon>Arundineae</taxon>
        <taxon>Arundo</taxon>
    </lineage>
</organism>
<evidence type="ECO:0000313" key="1">
    <source>
        <dbReference type="EMBL" id="JAD59257.1"/>
    </source>
</evidence>
<proteinExistence type="predicted"/>